<dbReference type="Proteomes" id="UP000809440">
    <property type="component" value="Unassembled WGS sequence"/>
</dbReference>
<dbReference type="Proteomes" id="UP000755667">
    <property type="component" value="Unassembled WGS sequence"/>
</dbReference>
<dbReference type="PANTHER" id="PTHR30461">
    <property type="entry name" value="DNA-INVERTASE FROM LAMBDOID PROPHAGE"/>
    <property type="match status" value="1"/>
</dbReference>
<keyword evidence="1" id="KW-0229">DNA integration</keyword>
<dbReference type="AlphaFoldDB" id="A0A9Q2P0H7"/>
<dbReference type="OrthoDB" id="2290206at2"/>
<keyword evidence="10" id="KW-1185">Reference proteome</keyword>
<evidence type="ECO:0000256" key="2">
    <source>
        <dbReference type="ARBA" id="ARBA00023125"/>
    </source>
</evidence>
<dbReference type="PROSITE" id="PS00398">
    <property type="entry name" value="RECOMBINASES_2"/>
    <property type="match status" value="1"/>
</dbReference>
<protein>
    <submittedName>
        <fullName evidence="7">Recombinase family protein</fullName>
    </submittedName>
</protein>
<accession>A0A9Q2P0H7</accession>
<sequence>MQLAPSLRSAPPRLPHVSTEDQTPLPQSQALKSAGCAEIHEEQASGGNRARPVLARVLERIGKGDTLVVVRIDRLARSLSHLLEVIERLEAKGAFFRSLTDPIDTSSPQGKFTLQVLGAAAEFERALIRERTKAGLASARTKGRVGGNPGLRAKDPAALRKVRLARQDGYMERLNETAQDWVPHVRRLRPDLAWEDVVRIINGPLPEARRWTQSRLLRAVKAYVRNGFLPAEVLARAGRHETDDRLPAIVAAIKGADPGITLQAICERLESMRERTPRGRMSWQPSSVRMLLERAERIGLLE</sequence>
<dbReference type="PANTHER" id="PTHR30461:SF2">
    <property type="entry name" value="SERINE RECOMBINASE PINE-RELATED"/>
    <property type="match status" value="1"/>
</dbReference>
<reference evidence="7 10" key="1">
    <citation type="submission" date="2021-01" db="EMBL/GenBank/DDBJ databases">
        <title>Diatom-associated Roseobacters Show Island Model of Population Structure.</title>
        <authorList>
            <person name="Qu L."/>
            <person name="Feng X."/>
            <person name="Chen Y."/>
            <person name="Li L."/>
            <person name="Wang X."/>
            <person name="Hu Z."/>
            <person name="Wang H."/>
            <person name="Luo H."/>
        </authorList>
    </citation>
    <scope>NUCLEOTIDE SEQUENCE</scope>
    <source>
        <strain evidence="8 10">CC28-63</strain>
        <strain evidence="7">CC28-69</strain>
    </source>
</reference>
<proteinExistence type="predicted"/>
<dbReference type="InterPro" id="IPR006119">
    <property type="entry name" value="Resolv_N"/>
</dbReference>
<dbReference type="InterPro" id="IPR006118">
    <property type="entry name" value="Recombinase_CS"/>
</dbReference>
<keyword evidence="3" id="KW-0233">DNA recombination</keyword>
<evidence type="ECO:0000313" key="10">
    <source>
        <dbReference type="Proteomes" id="UP000809440"/>
    </source>
</evidence>
<dbReference type="SMART" id="SM00857">
    <property type="entry name" value="Resolvase"/>
    <property type="match status" value="1"/>
</dbReference>
<evidence type="ECO:0000256" key="4">
    <source>
        <dbReference type="PIRSR" id="PIRSR606118-50"/>
    </source>
</evidence>
<dbReference type="InterPro" id="IPR036162">
    <property type="entry name" value="Resolvase-like_N_sf"/>
</dbReference>
<dbReference type="InterPro" id="IPR050639">
    <property type="entry name" value="SSR_resolvase"/>
</dbReference>
<organism evidence="7 9">
    <name type="scientific">Marivita cryptomonadis</name>
    <dbReference type="NCBI Taxonomy" id="505252"/>
    <lineage>
        <taxon>Bacteria</taxon>
        <taxon>Pseudomonadati</taxon>
        <taxon>Pseudomonadota</taxon>
        <taxon>Alphaproteobacteria</taxon>
        <taxon>Rhodobacterales</taxon>
        <taxon>Roseobacteraceae</taxon>
        <taxon>Marivita</taxon>
    </lineage>
</organism>
<evidence type="ECO:0000313" key="9">
    <source>
        <dbReference type="Proteomes" id="UP000755667"/>
    </source>
</evidence>
<gene>
    <name evidence="7" type="ORF">JQX41_23260</name>
    <name evidence="8" type="ORF">JQX48_23295</name>
</gene>
<dbReference type="CDD" id="cd03768">
    <property type="entry name" value="SR_ResInv"/>
    <property type="match status" value="1"/>
</dbReference>
<dbReference type="EMBL" id="JAFBXE010000035">
    <property type="protein sequence ID" value="MBM2415233.1"/>
    <property type="molecule type" value="Genomic_DNA"/>
</dbReference>
<feature type="region of interest" description="Disordered" evidence="5">
    <location>
        <begin position="1"/>
        <end position="32"/>
    </location>
</feature>
<evidence type="ECO:0000256" key="1">
    <source>
        <dbReference type="ARBA" id="ARBA00022908"/>
    </source>
</evidence>
<evidence type="ECO:0000313" key="8">
    <source>
        <dbReference type="EMBL" id="MBM2419907.1"/>
    </source>
</evidence>
<dbReference type="EMBL" id="JAFBXF010000035">
    <property type="protein sequence ID" value="MBM2419907.1"/>
    <property type="molecule type" value="Genomic_DNA"/>
</dbReference>
<feature type="active site" description="O-(5'-phospho-DNA)-serine intermediate" evidence="4">
    <location>
        <position position="18"/>
    </location>
</feature>
<dbReference type="GO" id="GO:0000150">
    <property type="term" value="F:DNA strand exchange activity"/>
    <property type="evidence" value="ECO:0007669"/>
    <property type="project" value="InterPro"/>
</dbReference>
<dbReference type="Pfam" id="PF00239">
    <property type="entry name" value="Resolvase"/>
    <property type="match status" value="1"/>
</dbReference>
<evidence type="ECO:0000256" key="3">
    <source>
        <dbReference type="ARBA" id="ARBA00023172"/>
    </source>
</evidence>
<dbReference type="Gene3D" id="3.40.50.1390">
    <property type="entry name" value="Resolvase, N-terminal catalytic domain"/>
    <property type="match status" value="1"/>
</dbReference>
<name>A0A9Q2P0H7_9RHOB</name>
<dbReference type="GO" id="GO:0003677">
    <property type="term" value="F:DNA binding"/>
    <property type="evidence" value="ECO:0007669"/>
    <property type="project" value="UniProtKB-KW"/>
</dbReference>
<comment type="caution">
    <text evidence="7">The sequence shown here is derived from an EMBL/GenBank/DDBJ whole genome shotgun (WGS) entry which is preliminary data.</text>
</comment>
<dbReference type="SUPFAM" id="SSF53041">
    <property type="entry name" value="Resolvase-like"/>
    <property type="match status" value="1"/>
</dbReference>
<evidence type="ECO:0000256" key="5">
    <source>
        <dbReference type="SAM" id="MobiDB-lite"/>
    </source>
</evidence>
<dbReference type="GO" id="GO:0015074">
    <property type="term" value="P:DNA integration"/>
    <property type="evidence" value="ECO:0007669"/>
    <property type="project" value="UniProtKB-KW"/>
</dbReference>
<evidence type="ECO:0000259" key="6">
    <source>
        <dbReference type="PROSITE" id="PS51736"/>
    </source>
</evidence>
<keyword evidence="2" id="KW-0238">DNA-binding</keyword>
<feature type="domain" description="Resolvase/invertase-type recombinase catalytic" evidence="6">
    <location>
        <begin position="10"/>
        <end position="143"/>
    </location>
</feature>
<evidence type="ECO:0000313" key="7">
    <source>
        <dbReference type="EMBL" id="MBM2415233.1"/>
    </source>
</evidence>
<feature type="compositionally biased region" description="Polar residues" evidence="5">
    <location>
        <begin position="20"/>
        <end position="31"/>
    </location>
</feature>
<dbReference type="PROSITE" id="PS51736">
    <property type="entry name" value="RECOMBINASES_3"/>
    <property type="match status" value="1"/>
</dbReference>